<dbReference type="RefSeq" id="XP_021819620.1">
    <property type="nucleotide sequence ID" value="XM_021963928.1"/>
</dbReference>
<dbReference type="Pfam" id="PF04578">
    <property type="entry name" value="DUF594"/>
    <property type="match status" value="1"/>
</dbReference>
<name>A0A6P5SS15_PRUAV</name>
<feature type="transmembrane region" description="Helical" evidence="1">
    <location>
        <begin position="65"/>
        <end position="85"/>
    </location>
</feature>
<dbReference type="Pfam" id="PF13968">
    <property type="entry name" value="DUF4220"/>
    <property type="match status" value="1"/>
</dbReference>
<feature type="transmembrane region" description="Helical" evidence="1">
    <location>
        <begin position="34"/>
        <end position="53"/>
    </location>
</feature>
<protein>
    <submittedName>
        <fullName evidence="4">Uncharacterized protein LOC110761456</fullName>
    </submittedName>
</protein>
<dbReference type="AlphaFoldDB" id="A0A6P5SS15"/>
<evidence type="ECO:0000313" key="4">
    <source>
        <dbReference type="RefSeq" id="XP_021819620.1"/>
    </source>
</evidence>
<feature type="transmembrane region" description="Helical" evidence="1">
    <location>
        <begin position="97"/>
        <end position="115"/>
    </location>
</feature>
<proteinExistence type="predicted"/>
<keyword evidence="1" id="KW-1133">Transmembrane helix</keyword>
<keyword evidence="1" id="KW-0472">Membrane</keyword>
<dbReference type="GeneID" id="110761456"/>
<dbReference type="InterPro" id="IPR025315">
    <property type="entry name" value="DUF4220"/>
</dbReference>
<organism evidence="3 4">
    <name type="scientific">Prunus avium</name>
    <name type="common">Cherry</name>
    <name type="synonym">Cerasus avium</name>
    <dbReference type="NCBI Taxonomy" id="42229"/>
    <lineage>
        <taxon>Eukaryota</taxon>
        <taxon>Viridiplantae</taxon>
        <taxon>Streptophyta</taxon>
        <taxon>Embryophyta</taxon>
        <taxon>Tracheophyta</taxon>
        <taxon>Spermatophyta</taxon>
        <taxon>Magnoliopsida</taxon>
        <taxon>eudicotyledons</taxon>
        <taxon>Gunneridae</taxon>
        <taxon>Pentapetalae</taxon>
        <taxon>rosids</taxon>
        <taxon>fabids</taxon>
        <taxon>Rosales</taxon>
        <taxon>Rosaceae</taxon>
        <taxon>Amygdaloideae</taxon>
        <taxon>Amygdaleae</taxon>
        <taxon>Prunus</taxon>
    </lineage>
</organism>
<feature type="transmembrane region" description="Helical" evidence="1">
    <location>
        <begin position="136"/>
        <end position="155"/>
    </location>
</feature>
<accession>A0A6P5SS15</accession>
<keyword evidence="1" id="KW-0812">Transmembrane</keyword>
<sequence length="719" mass="82450">MLITVVSSLIFTNQRKTMQFIPESLRKLWNEWELRGMVLASLALQIILILIGNWRKHSTSNKLRILLWLSYLSADSVATVALGILSSNQEESQGDFVNPKVVITAFWAPFLLLHLGGPDTITAYSLEDNELWLRHLLGLFVQVVVALYVSFRAWSNKELNFLAIPMFIVGMIKFGERTWVLRSASSEHFRDSMLHDPDPGPNYARYMEEYCSKRAQGFRVNSVELRGDNSLVVRSNIDQRRGGDVPYMYAVDDGTQNVEILDKAYEFFETFKLLCADLILSFHDIVHSHSFLEKKNSDQAFEVIEFELGFMYDAFYTKSVLVSSGLGCILRGITVSITLSVFIAFLFSKKQAYSGVDVIITYILLVGAIVLESYAVVMLLSSDRTRLWLNKHKNMVARLLVLLRRAASSVPLGYNKRWSNTVAQYNLITFCLKAKPTKCISVQKFLFIYQLLEKYRYKELADIPTKLTLKKLIFEQLQEKSRIGSNVEASKRKQVCARRGDQVLQKAHCLKELGWTINEVEFDQSILLWHIATDLCYYSDVNRNSVPSVNCEDSKLLSNYMMYLLVMCPFMLPNGIGQIRFRDTCAEAEEFFKEKKIMKSGERKACTKLLDVCTEILPSKVKGDRSKSVLFDACRLAKALQSLESDRGWSNERKWEFVSHVWVEMLSYAANQCRWSGHAQQLRRGGELLTHVWLLMAHLGLTEQFQISEGHARVKLIVE</sequence>
<evidence type="ECO:0000313" key="3">
    <source>
        <dbReference type="Proteomes" id="UP000515124"/>
    </source>
</evidence>
<dbReference type="Proteomes" id="UP000515124">
    <property type="component" value="Unplaced"/>
</dbReference>
<gene>
    <name evidence="4" type="primary">LOC110761456</name>
</gene>
<keyword evidence="3" id="KW-1185">Reference proteome</keyword>
<feature type="transmembrane region" description="Helical" evidence="1">
    <location>
        <begin position="161"/>
        <end position="180"/>
    </location>
</feature>
<evidence type="ECO:0000259" key="2">
    <source>
        <dbReference type="Pfam" id="PF13968"/>
    </source>
</evidence>
<dbReference type="InterPro" id="IPR007658">
    <property type="entry name" value="DUF594"/>
</dbReference>
<feature type="domain" description="DUF4220" evidence="2">
    <location>
        <begin position="68"/>
        <end position="429"/>
    </location>
</feature>
<feature type="transmembrane region" description="Helical" evidence="1">
    <location>
        <begin position="359"/>
        <end position="381"/>
    </location>
</feature>
<dbReference type="KEGG" id="pavi:110761456"/>
<dbReference type="PANTHER" id="PTHR31325">
    <property type="entry name" value="OS01G0798800 PROTEIN-RELATED"/>
    <property type="match status" value="1"/>
</dbReference>
<reference evidence="4" key="1">
    <citation type="submission" date="2025-08" db="UniProtKB">
        <authorList>
            <consortium name="RefSeq"/>
        </authorList>
    </citation>
    <scope>IDENTIFICATION</scope>
</reference>
<evidence type="ECO:0000256" key="1">
    <source>
        <dbReference type="SAM" id="Phobius"/>
    </source>
</evidence>
<feature type="transmembrane region" description="Helical" evidence="1">
    <location>
        <begin position="328"/>
        <end position="347"/>
    </location>
</feature>